<keyword evidence="1" id="KW-0812">Transmembrane</keyword>
<keyword evidence="1" id="KW-0472">Membrane</keyword>
<evidence type="ECO:0000313" key="2">
    <source>
        <dbReference type="EMBL" id="QJA58694.1"/>
    </source>
</evidence>
<accession>A0A6M3IMR8</accession>
<organism evidence="2">
    <name type="scientific">viral metagenome</name>
    <dbReference type="NCBI Taxonomy" id="1070528"/>
    <lineage>
        <taxon>unclassified sequences</taxon>
        <taxon>metagenomes</taxon>
        <taxon>organismal metagenomes</taxon>
    </lineage>
</organism>
<dbReference type="EMBL" id="MT141335">
    <property type="protein sequence ID" value="QJA58694.1"/>
    <property type="molecule type" value="Genomic_DNA"/>
</dbReference>
<reference evidence="2" key="1">
    <citation type="submission" date="2020-03" db="EMBL/GenBank/DDBJ databases">
        <title>The deep terrestrial virosphere.</title>
        <authorList>
            <person name="Holmfeldt K."/>
            <person name="Nilsson E."/>
            <person name="Simone D."/>
            <person name="Lopez-Fernandez M."/>
            <person name="Wu X."/>
            <person name="de Brujin I."/>
            <person name="Lundin D."/>
            <person name="Andersson A."/>
            <person name="Bertilsson S."/>
            <person name="Dopson M."/>
        </authorList>
    </citation>
    <scope>NUCLEOTIDE SEQUENCE</scope>
    <source>
        <strain evidence="2">MM415B01418</strain>
    </source>
</reference>
<gene>
    <name evidence="2" type="ORF">MM415B01418_0018</name>
</gene>
<sequence>MICLSLTDVLDYTVLALGLLCMAGIVAGIIYVLRGGEPVDIAKGGDSDG</sequence>
<proteinExistence type="predicted"/>
<name>A0A6M3IMR8_9ZZZZ</name>
<keyword evidence="1" id="KW-1133">Transmembrane helix</keyword>
<feature type="transmembrane region" description="Helical" evidence="1">
    <location>
        <begin position="12"/>
        <end position="33"/>
    </location>
</feature>
<evidence type="ECO:0000256" key="1">
    <source>
        <dbReference type="SAM" id="Phobius"/>
    </source>
</evidence>
<protein>
    <submittedName>
        <fullName evidence="2">Uncharacterized protein</fullName>
    </submittedName>
</protein>
<dbReference type="AlphaFoldDB" id="A0A6M3IMR8"/>